<dbReference type="Gene3D" id="3.30.40.10">
    <property type="entry name" value="Zinc/RING finger domain, C3HC4 (zinc finger)"/>
    <property type="match status" value="1"/>
</dbReference>
<dbReference type="AlphaFoldDB" id="A0A4S8IA05"/>
<dbReference type="SMART" id="SM00184">
    <property type="entry name" value="RING"/>
    <property type="match status" value="1"/>
</dbReference>
<evidence type="ECO:0000313" key="17">
    <source>
        <dbReference type="Proteomes" id="UP000317650"/>
    </source>
</evidence>
<accession>A0A4S8IA05</accession>
<evidence type="ECO:0000256" key="2">
    <source>
        <dbReference type="ARBA" id="ARBA00004167"/>
    </source>
</evidence>
<feature type="transmembrane region" description="Helical" evidence="14">
    <location>
        <begin position="25"/>
        <end position="48"/>
    </location>
</feature>
<dbReference type="Proteomes" id="UP000317650">
    <property type="component" value="Chromosome 2"/>
</dbReference>
<dbReference type="EC" id="2.3.2.27" evidence="4"/>
<comment type="pathway">
    <text evidence="3">Protein modification; protein ubiquitination.</text>
</comment>
<dbReference type="GO" id="GO:0008270">
    <property type="term" value="F:zinc ion binding"/>
    <property type="evidence" value="ECO:0007669"/>
    <property type="project" value="UniProtKB-KW"/>
</dbReference>
<dbReference type="InterPro" id="IPR001841">
    <property type="entry name" value="Znf_RING"/>
</dbReference>
<keyword evidence="17" id="KW-1185">Reference proteome</keyword>
<keyword evidence="7" id="KW-0479">Metal-binding</keyword>
<proteinExistence type="predicted"/>
<evidence type="ECO:0000256" key="11">
    <source>
        <dbReference type="ARBA" id="ARBA00022989"/>
    </source>
</evidence>
<dbReference type="PROSITE" id="PS50089">
    <property type="entry name" value="ZF_RING_2"/>
    <property type="match status" value="1"/>
</dbReference>
<dbReference type="SUPFAM" id="SSF57850">
    <property type="entry name" value="RING/U-box"/>
    <property type="match status" value="1"/>
</dbReference>
<dbReference type="InterPro" id="IPR044600">
    <property type="entry name" value="ATL1/ATL16-like"/>
</dbReference>
<evidence type="ECO:0000256" key="13">
    <source>
        <dbReference type="PROSITE-ProRule" id="PRU00175"/>
    </source>
</evidence>
<dbReference type="STRING" id="52838.A0A4S8IA05"/>
<evidence type="ECO:0000313" key="16">
    <source>
        <dbReference type="EMBL" id="THU44314.1"/>
    </source>
</evidence>
<name>A0A4S8IA05_MUSBA</name>
<comment type="subcellular location">
    <subcellularLocation>
        <location evidence="2">Membrane</location>
        <topology evidence="2">Single-pass membrane protein</topology>
    </subcellularLocation>
</comment>
<keyword evidence="9" id="KW-0833">Ubl conjugation pathway</keyword>
<evidence type="ECO:0000259" key="15">
    <source>
        <dbReference type="PROSITE" id="PS50089"/>
    </source>
</evidence>
<evidence type="ECO:0000256" key="7">
    <source>
        <dbReference type="ARBA" id="ARBA00022723"/>
    </source>
</evidence>
<dbReference type="FunFam" id="3.30.40.10:FF:000187">
    <property type="entry name" value="E3 ubiquitin-protein ligase ATL6"/>
    <property type="match status" value="1"/>
</dbReference>
<feature type="domain" description="RING-type" evidence="15">
    <location>
        <begin position="113"/>
        <end position="155"/>
    </location>
</feature>
<dbReference type="PANTHER" id="PTHR46913">
    <property type="entry name" value="RING-H2 FINGER PROTEIN ATL16"/>
    <property type="match status" value="1"/>
</dbReference>
<dbReference type="EMBL" id="PYDT01000011">
    <property type="protein sequence ID" value="THU44314.1"/>
    <property type="molecule type" value="Genomic_DNA"/>
</dbReference>
<dbReference type="Pfam" id="PF13639">
    <property type="entry name" value="zf-RING_2"/>
    <property type="match status" value="1"/>
</dbReference>
<dbReference type="InterPro" id="IPR013083">
    <property type="entry name" value="Znf_RING/FYVE/PHD"/>
</dbReference>
<dbReference type="PANTHER" id="PTHR46913:SF1">
    <property type="entry name" value="RING-H2 FINGER PROTEIN ATL16"/>
    <property type="match status" value="1"/>
</dbReference>
<keyword evidence="8 13" id="KW-0863">Zinc-finger</keyword>
<keyword evidence="10" id="KW-0862">Zinc</keyword>
<evidence type="ECO:0000256" key="6">
    <source>
        <dbReference type="ARBA" id="ARBA00022692"/>
    </source>
</evidence>
<comment type="caution">
    <text evidence="16">The sequence shown here is derived from an EMBL/GenBank/DDBJ whole genome shotgun (WGS) entry which is preliminary data.</text>
</comment>
<evidence type="ECO:0000256" key="3">
    <source>
        <dbReference type="ARBA" id="ARBA00004906"/>
    </source>
</evidence>
<organism evidence="16 17">
    <name type="scientific">Musa balbisiana</name>
    <name type="common">Banana</name>
    <dbReference type="NCBI Taxonomy" id="52838"/>
    <lineage>
        <taxon>Eukaryota</taxon>
        <taxon>Viridiplantae</taxon>
        <taxon>Streptophyta</taxon>
        <taxon>Embryophyta</taxon>
        <taxon>Tracheophyta</taxon>
        <taxon>Spermatophyta</taxon>
        <taxon>Magnoliopsida</taxon>
        <taxon>Liliopsida</taxon>
        <taxon>Zingiberales</taxon>
        <taxon>Musaceae</taxon>
        <taxon>Musa</taxon>
    </lineage>
</organism>
<reference evidence="16 17" key="1">
    <citation type="journal article" date="2019" name="Nat. Plants">
        <title>Genome sequencing of Musa balbisiana reveals subgenome evolution and function divergence in polyploid bananas.</title>
        <authorList>
            <person name="Yao X."/>
        </authorList>
    </citation>
    <scope>NUCLEOTIDE SEQUENCE [LARGE SCALE GENOMIC DNA]</scope>
    <source>
        <strain evidence="17">cv. DH-PKW</strain>
        <tissue evidence="16">Leaves</tissue>
    </source>
</reference>
<keyword evidence="12 14" id="KW-0472">Membrane</keyword>
<evidence type="ECO:0000256" key="9">
    <source>
        <dbReference type="ARBA" id="ARBA00022786"/>
    </source>
</evidence>
<comment type="catalytic activity">
    <reaction evidence="1">
        <text>S-ubiquitinyl-[E2 ubiquitin-conjugating enzyme]-L-cysteine + [acceptor protein]-L-lysine = [E2 ubiquitin-conjugating enzyme]-L-cysteine + N(6)-ubiquitinyl-[acceptor protein]-L-lysine.</text>
        <dbReference type="EC" id="2.3.2.27"/>
    </reaction>
</comment>
<evidence type="ECO:0000256" key="8">
    <source>
        <dbReference type="ARBA" id="ARBA00022771"/>
    </source>
</evidence>
<evidence type="ECO:0000256" key="14">
    <source>
        <dbReference type="SAM" id="Phobius"/>
    </source>
</evidence>
<evidence type="ECO:0000256" key="5">
    <source>
        <dbReference type="ARBA" id="ARBA00022679"/>
    </source>
</evidence>
<gene>
    <name evidence="16" type="ORF">C4D60_Mb02t06110</name>
</gene>
<dbReference type="GO" id="GO:0016567">
    <property type="term" value="P:protein ubiquitination"/>
    <property type="evidence" value="ECO:0007669"/>
    <property type="project" value="InterPro"/>
</dbReference>
<keyword evidence="6 14" id="KW-0812">Transmembrane</keyword>
<keyword evidence="11 14" id="KW-1133">Transmembrane helix</keyword>
<sequence>MDPQSFHPSLKSRPLPPSPSSLTSFPILAISIVGIVTTSVLLLSYYVFVIKRCLNWHRSDVVSRLSRSRRRRRRAGPFMAFSNTAKGLGLDESAIQAIPTFRYREEADSVAECAVCLNGFHEEERIKLLPDCFHVFHIDCIDTWLQANANCPLCRSSITAPIPTAHLMALVPSSDPYRRNDAVVEVRDVGSDLVGALTTTNTNSPWKTEQRLGHKKGRKLQYLSSMGDECIDLREKDEQFCDRRMRRSFSMGSSGDRQLDMALQKILRQNSQLQDVDGEISSSSGRYQRSFFSFGPSSPSAILPLQIELRSKRNLLLCYWRSSSRIPCQYIRVCRDWTST</sequence>
<dbReference type="GO" id="GO:0016020">
    <property type="term" value="C:membrane"/>
    <property type="evidence" value="ECO:0007669"/>
    <property type="project" value="UniProtKB-SubCell"/>
</dbReference>
<dbReference type="GO" id="GO:0061630">
    <property type="term" value="F:ubiquitin protein ligase activity"/>
    <property type="evidence" value="ECO:0007669"/>
    <property type="project" value="UniProtKB-EC"/>
</dbReference>
<evidence type="ECO:0000256" key="1">
    <source>
        <dbReference type="ARBA" id="ARBA00000900"/>
    </source>
</evidence>
<keyword evidence="5" id="KW-0808">Transferase</keyword>
<protein>
    <recommendedName>
        <fullName evidence="4">RING-type E3 ubiquitin transferase</fullName>
        <ecNumber evidence="4">2.3.2.27</ecNumber>
    </recommendedName>
</protein>
<evidence type="ECO:0000256" key="12">
    <source>
        <dbReference type="ARBA" id="ARBA00023136"/>
    </source>
</evidence>
<evidence type="ECO:0000256" key="4">
    <source>
        <dbReference type="ARBA" id="ARBA00012483"/>
    </source>
</evidence>
<evidence type="ECO:0000256" key="10">
    <source>
        <dbReference type="ARBA" id="ARBA00022833"/>
    </source>
</evidence>